<evidence type="ECO:0000313" key="1">
    <source>
        <dbReference type="EMBL" id="KIL60194.1"/>
    </source>
</evidence>
<dbReference type="Proteomes" id="UP000054549">
    <property type="component" value="Unassembled WGS sequence"/>
</dbReference>
<keyword evidence="2" id="KW-1185">Reference proteome</keyword>
<proteinExistence type="predicted"/>
<feature type="non-terminal residue" evidence="1">
    <location>
        <position position="77"/>
    </location>
</feature>
<organism evidence="1 2">
    <name type="scientific">Amanita muscaria (strain Koide BX008)</name>
    <dbReference type="NCBI Taxonomy" id="946122"/>
    <lineage>
        <taxon>Eukaryota</taxon>
        <taxon>Fungi</taxon>
        <taxon>Dikarya</taxon>
        <taxon>Basidiomycota</taxon>
        <taxon>Agaricomycotina</taxon>
        <taxon>Agaricomycetes</taxon>
        <taxon>Agaricomycetidae</taxon>
        <taxon>Agaricales</taxon>
        <taxon>Pluteineae</taxon>
        <taxon>Amanitaceae</taxon>
        <taxon>Amanita</taxon>
    </lineage>
</organism>
<evidence type="ECO:0000313" key="2">
    <source>
        <dbReference type="Proteomes" id="UP000054549"/>
    </source>
</evidence>
<feature type="non-terminal residue" evidence="1">
    <location>
        <position position="1"/>
    </location>
</feature>
<reference evidence="1 2" key="1">
    <citation type="submission" date="2014-04" db="EMBL/GenBank/DDBJ databases">
        <title>Evolutionary Origins and Diversification of the Mycorrhizal Mutualists.</title>
        <authorList>
            <consortium name="DOE Joint Genome Institute"/>
            <consortium name="Mycorrhizal Genomics Consortium"/>
            <person name="Kohler A."/>
            <person name="Kuo A."/>
            <person name="Nagy L.G."/>
            <person name="Floudas D."/>
            <person name="Copeland A."/>
            <person name="Barry K.W."/>
            <person name="Cichocki N."/>
            <person name="Veneault-Fourrey C."/>
            <person name="LaButti K."/>
            <person name="Lindquist E.A."/>
            <person name="Lipzen A."/>
            <person name="Lundell T."/>
            <person name="Morin E."/>
            <person name="Murat C."/>
            <person name="Riley R."/>
            <person name="Ohm R."/>
            <person name="Sun H."/>
            <person name="Tunlid A."/>
            <person name="Henrissat B."/>
            <person name="Grigoriev I.V."/>
            <person name="Hibbett D.S."/>
            <person name="Martin F."/>
        </authorList>
    </citation>
    <scope>NUCLEOTIDE SEQUENCE [LARGE SCALE GENOMIC DNA]</scope>
    <source>
        <strain evidence="1 2">Koide BX008</strain>
    </source>
</reference>
<sequence>LRQELRDLELLDEITKLQYESKLPPAVCGDRRNMLIHAYRMHKGLSYVPSIVHHSIRWNKSDPMLDPIEDDLHWKIV</sequence>
<dbReference type="HOGENOM" id="CLU_174456_1_0_1"/>
<dbReference type="InParanoid" id="A0A0C2T173"/>
<name>A0A0C2T173_AMAMK</name>
<dbReference type="AlphaFoldDB" id="A0A0C2T173"/>
<gene>
    <name evidence="1" type="ORF">M378DRAFT_56224</name>
</gene>
<dbReference type="OrthoDB" id="3247165at2759"/>
<protein>
    <submittedName>
        <fullName evidence="1">Uncharacterized protein</fullName>
    </submittedName>
</protein>
<accession>A0A0C2T173</accession>
<dbReference type="EMBL" id="KN818302">
    <property type="protein sequence ID" value="KIL60194.1"/>
    <property type="molecule type" value="Genomic_DNA"/>
</dbReference>